<comment type="caution">
    <text evidence="2">The sequence shown here is derived from an EMBL/GenBank/DDBJ whole genome shotgun (WGS) entry which is preliminary data.</text>
</comment>
<dbReference type="SUPFAM" id="SSF53335">
    <property type="entry name" value="S-adenosyl-L-methionine-dependent methyltransferases"/>
    <property type="match status" value="1"/>
</dbReference>
<evidence type="ECO:0000313" key="3">
    <source>
        <dbReference type="Proteomes" id="UP000544222"/>
    </source>
</evidence>
<dbReference type="EMBL" id="JACHYB010000002">
    <property type="protein sequence ID" value="MBB3188224.1"/>
    <property type="molecule type" value="Genomic_DNA"/>
</dbReference>
<organism evidence="2 3">
    <name type="scientific">Microbacter margulisiae</name>
    <dbReference type="NCBI Taxonomy" id="1350067"/>
    <lineage>
        <taxon>Bacteria</taxon>
        <taxon>Pseudomonadati</taxon>
        <taxon>Bacteroidota</taxon>
        <taxon>Bacteroidia</taxon>
        <taxon>Bacteroidales</taxon>
        <taxon>Porphyromonadaceae</taxon>
        <taxon>Microbacter</taxon>
    </lineage>
</organism>
<evidence type="ECO:0000259" key="1">
    <source>
        <dbReference type="PROSITE" id="PS50123"/>
    </source>
</evidence>
<dbReference type="GO" id="GO:0008757">
    <property type="term" value="F:S-adenosylmethionine-dependent methyltransferase activity"/>
    <property type="evidence" value="ECO:0007669"/>
    <property type="project" value="InterPro"/>
</dbReference>
<dbReference type="SMART" id="SM00138">
    <property type="entry name" value="MeTrc"/>
    <property type="match status" value="1"/>
</dbReference>
<dbReference type="Pfam" id="PF01739">
    <property type="entry name" value="CheR"/>
    <property type="match status" value="1"/>
</dbReference>
<gene>
    <name evidence="2" type="ORF">FHX64_002422</name>
</gene>
<dbReference type="InterPro" id="IPR000780">
    <property type="entry name" value="CheR_MeTrfase"/>
</dbReference>
<dbReference type="PANTHER" id="PTHR24422:SF10">
    <property type="entry name" value="CHEMOTAXIS PROTEIN METHYLTRANSFERASE 2"/>
    <property type="match status" value="1"/>
</dbReference>
<reference evidence="2 3" key="1">
    <citation type="submission" date="2020-08" db="EMBL/GenBank/DDBJ databases">
        <title>Genomic Encyclopedia of Type Strains, Phase IV (KMG-IV): sequencing the most valuable type-strain genomes for metagenomic binning, comparative biology and taxonomic classification.</title>
        <authorList>
            <person name="Goeker M."/>
        </authorList>
    </citation>
    <scope>NUCLEOTIDE SEQUENCE [LARGE SCALE GENOMIC DNA]</scope>
    <source>
        <strain evidence="2 3">DSM 27471</strain>
    </source>
</reference>
<dbReference type="Proteomes" id="UP000544222">
    <property type="component" value="Unassembled WGS sequence"/>
</dbReference>
<keyword evidence="2" id="KW-0808">Transferase</keyword>
<keyword evidence="3" id="KW-1185">Reference proteome</keyword>
<keyword evidence="2" id="KW-0489">Methyltransferase</keyword>
<dbReference type="AlphaFoldDB" id="A0A7W5H342"/>
<dbReference type="Gene3D" id="3.40.50.150">
    <property type="entry name" value="Vaccinia Virus protein VP39"/>
    <property type="match status" value="1"/>
</dbReference>
<protein>
    <submittedName>
        <fullName evidence="2">Chemotaxis methyl-accepting protein methylase</fullName>
    </submittedName>
</protein>
<dbReference type="CDD" id="cd02440">
    <property type="entry name" value="AdoMet_MTases"/>
    <property type="match status" value="1"/>
</dbReference>
<feature type="domain" description="CheR-type methyltransferase" evidence="1">
    <location>
        <begin position="1"/>
        <end position="248"/>
    </location>
</feature>
<dbReference type="GO" id="GO:0032259">
    <property type="term" value="P:methylation"/>
    <property type="evidence" value="ECO:0007669"/>
    <property type="project" value="UniProtKB-KW"/>
</dbReference>
<sequence length="276" mass="31897">MENLSRFLSDIYNVDVLQYDATFLEMALNKRMLANGCDSVIDYRLYLENNQNEASLLIDSLNISFSMFFRNPLTYAYLEQVLLPVLMERKKKENNKEIRIWSAACAAGQEAYSVAMLCDEILTKGNPQLSYRIFATDSDPDEIQRAQQGVYNIVAVENVSLRRIQNYFLKQDDFFSITPVIKQMVNFSTFDLLDESLISPPASIYGDFDIIFCCNLLFYYKPEYRTRILEKMERNLAPNGFLITGETERETLVQHCYQEVFVNSAIFNAKGHIGSK</sequence>
<dbReference type="PANTHER" id="PTHR24422">
    <property type="entry name" value="CHEMOTAXIS PROTEIN METHYLTRANSFERASE"/>
    <property type="match status" value="1"/>
</dbReference>
<name>A0A7W5H342_9PORP</name>
<dbReference type="InterPro" id="IPR022642">
    <property type="entry name" value="CheR_C"/>
</dbReference>
<evidence type="ECO:0000313" key="2">
    <source>
        <dbReference type="EMBL" id="MBB3188224.1"/>
    </source>
</evidence>
<dbReference type="RefSeq" id="WP_183413997.1">
    <property type="nucleotide sequence ID" value="NZ_JACHYB010000002.1"/>
</dbReference>
<dbReference type="InterPro" id="IPR029063">
    <property type="entry name" value="SAM-dependent_MTases_sf"/>
</dbReference>
<dbReference type="PROSITE" id="PS50123">
    <property type="entry name" value="CHER"/>
    <property type="match status" value="1"/>
</dbReference>
<accession>A0A7W5H342</accession>
<proteinExistence type="predicted"/>
<dbReference type="PRINTS" id="PR00996">
    <property type="entry name" value="CHERMTFRASE"/>
</dbReference>
<dbReference type="InterPro" id="IPR050903">
    <property type="entry name" value="Bact_Chemotaxis_MeTrfase"/>
</dbReference>